<proteinExistence type="predicted"/>
<evidence type="ECO:0000313" key="3">
    <source>
        <dbReference type="Proteomes" id="UP000003379"/>
    </source>
</evidence>
<keyword evidence="1" id="KW-0732">Signal</keyword>
<protein>
    <recommendedName>
        <fullName evidence="4">Copper amine oxidase-like N-terminal domain-containing protein</fullName>
    </recommendedName>
</protein>
<accession>G9XAE1</accession>
<dbReference type="EMBL" id="AFZG01000002">
    <property type="protein sequence ID" value="EHL20155.1"/>
    <property type="molecule type" value="Genomic_DNA"/>
</dbReference>
<feature type="chain" id="PRO_5003528314" description="Copper amine oxidase-like N-terminal domain-containing protein" evidence="1">
    <location>
        <begin position="24"/>
        <end position="68"/>
    </location>
</feature>
<evidence type="ECO:0008006" key="4">
    <source>
        <dbReference type="Google" id="ProtNLM"/>
    </source>
</evidence>
<dbReference type="AlphaFoldDB" id="G9XAE1"/>
<dbReference type="Proteomes" id="UP000003379">
    <property type="component" value="Unassembled WGS sequence"/>
</dbReference>
<dbReference type="HOGENOM" id="CLU_2790280_0_0_9"/>
<name>G9XAE1_9FIRM</name>
<sequence length="68" mass="7865">MKKLFILFTLFISIISLSITSNAESKNVKLKIDNKDIAFTKQIGILFIENEEIYVPVKKANFFILQKN</sequence>
<organism evidence="2 3">
    <name type="scientific">Peptoanaerobacter stomatis</name>
    <dbReference type="NCBI Taxonomy" id="796937"/>
    <lineage>
        <taxon>Bacteria</taxon>
        <taxon>Bacillati</taxon>
        <taxon>Bacillota</taxon>
        <taxon>Clostridia</taxon>
        <taxon>Peptostreptococcales</taxon>
        <taxon>Filifactoraceae</taxon>
        <taxon>Peptoanaerobacter</taxon>
    </lineage>
</organism>
<dbReference type="RefSeq" id="WP_009529047.1">
    <property type="nucleotide sequence ID" value="NZ_JH414601.1"/>
</dbReference>
<comment type="caution">
    <text evidence="2">The sequence shown here is derived from an EMBL/GenBank/DDBJ whole genome shotgun (WGS) entry which is preliminary data.</text>
</comment>
<dbReference type="PATRIC" id="fig|796940.3.peg.238"/>
<evidence type="ECO:0000313" key="2">
    <source>
        <dbReference type="EMBL" id="EHL20155.1"/>
    </source>
</evidence>
<feature type="signal peptide" evidence="1">
    <location>
        <begin position="1"/>
        <end position="23"/>
    </location>
</feature>
<reference evidence="2 3" key="1">
    <citation type="submission" date="2011-08" db="EMBL/GenBank/DDBJ databases">
        <title>The Genome Sequence of Eubacteriaceae bacterium CM5.</title>
        <authorList>
            <consortium name="The Broad Institute Genome Sequencing Platform"/>
            <person name="Earl A."/>
            <person name="Ward D."/>
            <person name="Feldgarden M."/>
            <person name="Gevers D."/>
            <person name="Sizova M."/>
            <person name="Hazen A."/>
            <person name="Epstein S."/>
            <person name="Young S.K."/>
            <person name="Zeng Q."/>
            <person name="Gargeya S."/>
            <person name="Fitzgerald M."/>
            <person name="Haas B."/>
            <person name="Abouelleil A."/>
            <person name="Alvarado L."/>
            <person name="Arachchi H.M."/>
            <person name="Berlin A."/>
            <person name="Brown A."/>
            <person name="Chapman S.B."/>
            <person name="Chen Z."/>
            <person name="Dunbar C."/>
            <person name="Freedman E."/>
            <person name="Gearin G."/>
            <person name="Gellesch M."/>
            <person name="Goldberg J."/>
            <person name="Griggs A."/>
            <person name="Gujja S."/>
            <person name="Heiman D."/>
            <person name="Howarth C."/>
            <person name="Larson L."/>
            <person name="Lui A."/>
            <person name="MacDonald P.J.P."/>
            <person name="Montmayeur A."/>
            <person name="Murphy C."/>
            <person name="Neiman D."/>
            <person name="Pearson M."/>
            <person name="Priest M."/>
            <person name="Roberts A."/>
            <person name="Saif S."/>
            <person name="Shea T."/>
            <person name="Shenoy N."/>
            <person name="Sisk P."/>
            <person name="Stolte C."/>
            <person name="Sykes S."/>
            <person name="Wortman J."/>
            <person name="Nusbaum C."/>
            <person name="Birren B."/>
        </authorList>
    </citation>
    <scope>NUCLEOTIDE SEQUENCE [LARGE SCALE GENOMIC DNA]</scope>
    <source>
        <strain evidence="2 3">CM5</strain>
    </source>
</reference>
<evidence type="ECO:0000256" key="1">
    <source>
        <dbReference type="SAM" id="SignalP"/>
    </source>
</evidence>
<gene>
    <name evidence="2" type="ORF">HMPREF9628_00966</name>
</gene>